<dbReference type="InterPro" id="IPR021854">
    <property type="entry name" value="WASH1_WAHD"/>
</dbReference>
<feature type="region of interest" description="Disordered" evidence="3">
    <location>
        <begin position="115"/>
        <end position="143"/>
    </location>
</feature>
<feature type="compositionally biased region" description="Basic and acidic residues" evidence="3">
    <location>
        <begin position="280"/>
        <end position="295"/>
    </location>
</feature>
<dbReference type="PROSITE" id="PS51082">
    <property type="entry name" value="WH2"/>
    <property type="match status" value="1"/>
</dbReference>
<dbReference type="GO" id="GO:0005769">
    <property type="term" value="C:early endosome"/>
    <property type="evidence" value="ECO:0007669"/>
    <property type="project" value="InterPro"/>
</dbReference>
<evidence type="ECO:0000313" key="6">
    <source>
        <dbReference type="Proteomes" id="UP000270094"/>
    </source>
</evidence>
<dbReference type="GO" id="GO:0003779">
    <property type="term" value="F:actin binding"/>
    <property type="evidence" value="ECO:0007669"/>
    <property type="project" value="UniProtKB-KW"/>
</dbReference>
<proteinExistence type="inferred from homology"/>
<feature type="region of interest" description="Disordered" evidence="3">
    <location>
        <begin position="158"/>
        <end position="198"/>
    </location>
</feature>
<dbReference type="GO" id="GO:0032456">
    <property type="term" value="P:endocytic recycling"/>
    <property type="evidence" value="ECO:0007669"/>
    <property type="project" value="TreeGrafter"/>
</dbReference>
<dbReference type="GO" id="GO:0043015">
    <property type="term" value="F:gamma-tubulin binding"/>
    <property type="evidence" value="ECO:0007669"/>
    <property type="project" value="TreeGrafter"/>
</dbReference>
<dbReference type="Pfam" id="PF11945">
    <property type="entry name" value="WASH_WAHD"/>
    <property type="match status" value="1"/>
</dbReference>
<dbReference type="PANTHER" id="PTHR23331:SF1">
    <property type="entry name" value="WASH COMPLEX SUBUNIT 1"/>
    <property type="match status" value="1"/>
</dbReference>
<dbReference type="EMBL" id="UYYB01001928">
    <property type="protein sequence ID" value="VDM66034.1"/>
    <property type="molecule type" value="Genomic_DNA"/>
</dbReference>
<dbReference type="InterPro" id="IPR028290">
    <property type="entry name" value="WASH1"/>
</dbReference>
<feature type="compositionally biased region" description="Basic and acidic residues" evidence="3">
    <location>
        <begin position="126"/>
        <end position="139"/>
    </location>
</feature>
<dbReference type="Proteomes" id="UP000270094">
    <property type="component" value="Unassembled WGS sequence"/>
</dbReference>
<organism evidence="5 6">
    <name type="scientific">Strongylus vulgaris</name>
    <name type="common">Blood worm</name>
    <dbReference type="NCBI Taxonomy" id="40348"/>
    <lineage>
        <taxon>Eukaryota</taxon>
        <taxon>Metazoa</taxon>
        <taxon>Ecdysozoa</taxon>
        <taxon>Nematoda</taxon>
        <taxon>Chromadorea</taxon>
        <taxon>Rhabditida</taxon>
        <taxon>Rhabditina</taxon>
        <taxon>Rhabditomorpha</taxon>
        <taxon>Strongyloidea</taxon>
        <taxon>Strongylidae</taxon>
        <taxon>Strongylus</taxon>
    </lineage>
</organism>
<dbReference type="GO" id="GO:0071203">
    <property type="term" value="C:WASH complex"/>
    <property type="evidence" value="ECO:0007669"/>
    <property type="project" value="InterPro"/>
</dbReference>
<name>A0A3P7IKF1_STRVU</name>
<feature type="domain" description="WH2" evidence="4">
    <location>
        <begin position="198"/>
        <end position="220"/>
    </location>
</feature>
<feature type="compositionally biased region" description="Low complexity" evidence="3">
    <location>
        <begin position="232"/>
        <end position="244"/>
    </location>
</feature>
<protein>
    <recommendedName>
        <fullName evidence="4">WH2 domain-containing protein</fullName>
    </recommendedName>
</protein>
<evidence type="ECO:0000313" key="5">
    <source>
        <dbReference type="EMBL" id="VDM66034.1"/>
    </source>
</evidence>
<keyword evidence="2" id="KW-0009">Actin-binding</keyword>
<dbReference type="PANTHER" id="PTHR23331">
    <property type="entry name" value="CXYORF1"/>
    <property type="match status" value="1"/>
</dbReference>
<evidence type="ECO:0000259" key="4">
    <source>
        <dbReference type="PROSITE" id="PS51082"/>
    </source>
</evidence>
<keyword evidence="6" id="KW-1185">Reference proteome</keyword>
<feature type="compositionally biased region" description="Pro residues" evidence="3">
    <location>
        <begin position="167"/>
        <end position="188"/>
    </location>
</feature>
<evidence type="ECO:0000256" key="1">
    <source>
        <dbReference type="ARBA" id="ARBA00005602"/>
    </source>
</evidence>
<dbReference type="OrthoDB" id="5877699at2759"/>
<feature type="region of interest" description="Disordered" evidence="3">
    <location>
        <begin position="210"/>
        <end position="295"/>
    </location>
</feature>
<comment type="similarity">
    <text evidence="1">Belongs to the WASH1 family.</text>
</comment>
<dbReference type="GO" id="GO:0055037">
    <property type="term" value="C:recycling endosome"/>
    <property type="evidence" value="ECO:0007669"/>
    <property type="project" value="TreeGrafter"/>
</dbReference>
<reference evidence="5 6" key="1">
    <citation type="submission" date="2018-11" db="EMBL/GenBank/DDBJ databases">
        <authorList>
            <consortium name="Pathogen Informatics"/>
        </authorList>
    </citation>
    <scope>NUCLEOTIDE SEQUENCE [LARGE SCALE GENOMIC DNA]</scope>
</reference>
<dbReference type="GO" id="GO:0005829">
    <property type="term" value="C:cytosol"/>
    <property type="evidence" value="ECO:0007669"/>
    <property type="project" value="GOC"/>
</dbReference>
<evidence type="ECO:0000256" key="2">
    <source>
        <dbReference type="ARBA" id="ARBA00023203"/>
    </source>
</evidence>
<dbReference type="GO" id="GO:0042147">
    <property type="term" value="P:retrograde transport, endosome to Golgi"/>
    <property type="evidence" value="ECO:0007669"/>
    <property type="project" value="TreeGrafter"/>
</dbReference>
<gene>
    <name evidence="5" type="ORF">SVUK_LOCUS1032</name>
</gene>
<feature type="compositionally biased region" description="Polar residues" evidence="3">
    <location>
        <begin position="267"/>
        <end position="277"/>
    </location>
</feature>
<evidence type="ECO:0000256" key="3">
    <source>
        <dbReference type="SAM" id="MobiDB-lite"/>
    </source>
</evidence>
<accession>A0A3P7IKF1</accession>
<dbReference type="InterPro" id="IPR003124">
    <property type="entry name" value="WH2_dom"/>
</dbReference>
<dbReference type="GO" id="GO:0043014">
    <property type="term" value="F:alpha-tubulin binding"/>
    <property type="evidence" value="ECO:0007669"/>
    <property type="project" value="InterPro"/>
</dbReference>
<dbReference type="GO" id="GO:0006887">
    <property type="term" value="P:exocytosis"/>
    <property type="evidence" value="ECO:0007669"/>
    <property type="project" value="TreeGrafter"/>
</dbReference>
<feature type="compositionally biased region" description="Polar residues" evidence="3">
    <location>
        <begin position="115"/>
        <end position="124"/>
    </location>
</feature>
<dbReference type="AlphaFoldDB" id="A0A3P7IKF1"/>
<dbReference type="GO" id="GO:0034314">
    <property type="term" value="P:Arp2/3 complex-mediated actin nucleation"/>
    <property type="evidence" value="ECO:0007669"/>
    <property type="project" value="InterPro"/>
</dbReference>
<sequence length="295" mass="31029">MNECLLLFNDSLHSCSLRELSPHIKDLSGATGAHEDDTENLLVTVDLKRVVDPLDYVPEAGPLEDLDLPNILPDLPGIAEDLTLPDFDVVLPAVFSDTHQSTVEPDILKDLETVGSNASNSASDVSKPDKNDAKDEKEPSGVADVIVDVRSLPTLKEVQSAPAVTSVPPPPPPPPPPPLLLSPAPAPVPQSSLPQTNDRADLMAAIRAAGGAGKAKLKSIGSQRRSVKESESLSSSALSEKSSSPGNSLMMSLAKALEARRKAISGMNPSSNSTGLETSRGVDEGRKSDGDDDWK</sequence>